<dbReference type="PROSITE" id="PS51257">
    <property type="entry name" value="PROKAR_LIPOPROTEIN"/>
    <property type="match status" value="1"/>
</dbReference>
<dbReference type="GO" id="GO:1904680">
    <property type="term" value="F:peptide transmembrane transporter activity"/>
    <property type="evidence" value="ECO:0007669"/>
    <property type="project" value="TreeGrafter"/>
</dbReference>
<proteinExistence type="predicted"/>
<reference evidence="3" key="1">
    <citation type="submission" date="2017-02" db="EMBL/GenBank/DDBJ databases">
        <title>Natronthermophilus aegyptiacus gen. nov.,sp. nov., an aerobic, extremely halophilic alkalithermophilic archaeon isolated from the athalassohaline Wadi An Natrun, Egypt.</title>
        <authorList>
            <person name="Zhao B."/>
        </authorList>
    </citation>
    <scope>NUCLEOTIDE SEQUENCE [LARGE SCALE GENOMIC DNA]</scope>
    <source>
        <strain evidence="3">JW/NM-HA 15</strain>
    </source>
</reference>
<dbReference type="OrthoDB" id="233597at2157"/>
<evidence type="ECO:0000259" key="1">
    <source>
        <dbReference type="Pfam" id="PF00496"/>
    </source>
</evidence>
<sequence length="544" mass="61317">MRTNSRRSFLRSVGATGAVGTAALAGCAGVDTGADEDLGEPVPEIQFVFQTAGASPDRNELGHLVADNLEEIGFEVDRQEREFDPLVQQSVVEQDFDVSLLGWGGTPERIDPHIFLMDMHHSDFSMEGGRNTPGYNNPEYDEIAEMQAQEVDEDARRELVFEAQQMLSEDQPRCYIANEGGDHPYNSERLDSVNPTLGEGLNGFWNFLELEPADGVDEVTFGYGADIISLNPMQDLATPDRQFIRLIYDQLYRFGEDGDPVPWLAVDEPEISDDGTAFTVEIREGHTFHDGEEVTIDDVEFSFELFAEHSPTFQTYLEGIEEMETSGNEITFHLDEPDATFVSNALAQIYIFPEHIWAGIDDPTEQGDDEYIGSGPFVFEDWEREVEMQLRRFDDHFQPPNVERLIRVPGDAGTLIDQIEAHEIDMFGNEPTPVQAERIADDPDLGLATFEDIGHVKLSYNMRRDHMDDVHLRRAISYCVPKETFVEDIRGGMGTVTHSPIAQAVENWHNPDVRQYHENLEAAEEELEAGGYEWGSDGRLYYGE</sequence>
<dbReference type="GO" id="GO:0015833">
    <property type="term" value="P:peptide transport"/>
    <property type="evidence" value="ECO:0007669"/>
    <property type="project" value="TreeGrafter"/>
</dbReference>
<organism evidence="2 3">
    <name type="scientific">Natrarchaeobaculum aegyptiacum</name>
    <dbReference type="NCBI Taxonomy" id="745377"/>
    <lineage>
        <taxon>Archaea</taxon>
        <taxon>Methanobacteriati</taxon>
        <taxon>Methanobacteriota</taxon>
        <taxon>Stenosarchaea group</taxon>
        <taxon>Halobacteria</taxon>
        <taxon>Halobacteriales</taxon>
        <taxon>Natrialbaceae</taxon>
        <taxon>Natrarchaeobaculum</taxon>
    </lineage>
</organism>
<feature type="domain" description="Solute-binding protein family 5" evidence="1">
    <location>
        <begin position="260"/>
        <end position="538"/>
    </location>
</feature>
<dbReference type="EMBL" id="CP019893">
    <property type="protein sequence ID" value="ARS89505.1"/>
    <property type="molecule type" value="Genomic_DNA"/>
</dbReference>
<protein>
    <submittedName>
        <fullName evidence="2">ABC transporter substrate-binding protein</fullName>
    </submittedName>
</protein>
<dbReference type="GeneID" id="32893798"/>
<dbReference type="RefSeq" id="WP_086887881.1">
    <property type="nucleotide sequence ID" value="NZ_CP019893.1"/>
</dbReference>
<accession>A0A2Z2HTQ3</accession>
<dbReference type="Pfam" id="PF00496">
    <property type="entry name" value="SBP_bac_5"/>
    <property type="match status" value="1"/>
</dbReference>
<dbReference type="Proteomes" id="UP000250088">
    <property type="component" value="Chromosome"/>
</dbReference>
<dbReference type="InterPro" id="IPR039424">
    <property type="entry name" value="SBP_5"/>
</dbReference>
<name>A0A2Z2HTQ3_9EURY</name>
<dbReference type="KEGG" id="naj:B1756_06925"/>
<dbReference type="SUPFAM" id="SSF53850">
    <property type="entry name" value="Periplasmic binding protein-like II"/>
    <property type="match status" value="2"/>
</dbReference>
<evidence type="ECO:0000313" key="3">
    <source>
        <dbReference type="Proteomes" id="UP000250088"/>
    </source>
</evidence>
<dbReference type="Gene3D" id="3.40.190.10">
    <property type="entry name" value="Periplasmic binding protein-like II"/>
    <property type="match status" value="1"/>
</dbReference>
<evidence type="ECO:0000313" key="2">
    <source>
        <dbReference type="EMBL" id="ARS89505.1"/>
    </source>
</evidence>
<dbReference type="CDD" id="cd00995">
    <property type="entry name" value="PBP2_NikA_DppA_OppA_like"/>
    <property type="match status" value="1"/>
</dbReference>
<dbReference type="PANTHER" id="PTHR30290">
    <property type="entry name" value="PERIPLASMIC BINDING COMPONENT OF ABC TRANSPORTER"/>
    <property type="match status" value="1"/>
</dbReference>
<dbReference type="Gene3D" id="3.10.105.10">
    <property type="entry name" value="Dipeptide-binding Protein, Domain 3"/>
    <property type="match status" value="2"/>
</dbReference>
<dbReference type="PROSITE" id="PS51318">
    <property type="entry name" value="TAT"/>
    <property type="match status" value="1"/>
</dbReference>
<keyword evidence="3" id="KW-1185">Reference proteome</keyword>
<dbReference type="InterPro" id="IPR000914">
    <property type="entry name" value="SBP_5_dom"/>
</dbReference>
<dbReference type="InterPro" id="IPR006311">
    <property type="entry name" value="TAT_signal"/>
</dbReference>
<gene>
    <name evidence="2" type="ORF">B1756_06925</name>
</gene>
<dbReference type="AlphaFoldDB" id="A0A2Z2HTQ3"/>